<feature type="region of interest" description="Disordered" evidence="1">
    <location>
        <begin position="1"/>
        <end position="20"/>
    </location>
</feature>
<evidence type="ECO:0000256" key="1">
    <source>
        <dbReference type="SAM" id="MobiDB-lite"/>
    </source>
</evidence>
<reference evidence="2" key="1">
    <citation type="submission" date="2022-05" db="EMBL/GenBank/DDBJ databases">
        <title>The Musa troglodytarum L. genome provides insights into the mechanism of non-climacteric behaviour and enrichment of carotenoids.</title>
        <authorList>
            <person name="Wang J."/>
        </authorList>
    </citation>
    <scope>NUCLEOTIDE SEQUENCE</scope>
    <source>
        <tissue evidence="2">Leaf</tissue>
    </source>
</reference>
<gene>
    <name evidence="2" type="ORF">MUK42_19100</name>
</gene>
<feature type="compositionally biased region" description="Basic and acidic residues" evidence="1">
    <location>
        <begin position="69"/>
        <end position="84"/>
    </location>
</feature>
<evidence type="ECO:0000313" key="3">
    <source>
        <dbReference type="Proteomes" id="UP001055439"/>
    </source>
</evidence>
<name>A0A9E7FZ94_9LILI</name>
<sequence length="137" mass="15413">MIDDSPPPRIDYKNERQGVFASNSHQHTLGKVWDPTLLAYENYVGRSVLPRVAVDDEGTDESAPRGKRRGDAVGRELEEGEGRRRLLTTPTSKWMMPDALSSRLMARTGNQRKRSWADTPERAAIWPGEMVPARVAL</sequence>
<dbReference type="Proteomes" id="UP001055439">
    <property type="component" value="Chromosome 5"/>
</dbReference>
<organism evidence="2 3">
    <name type="scientific">Musa troglodytarum</name>
    <name type="common">fe'i banana</name>
    <dbReference type="NCBI Taxonomy" id="320322"/>
    <lineage>
        <taxon>Eukaryota</taxon>
        <taxon>Viridiplantae</taxon>
        <taxon>Streptophyta</taxon>
        <taxon>Embryophyta</taxon>
        <taxon>Tracheophyta</taxon>
        <taxon>Spermatophyta</taxon>
        <taxon>Magnoliopsida</taxon>
        <taxon>Liliopsida</taxon>
        <taxon>Zingiberales</taxon>
        <taxon>Musaceae</taxon>
        <taxon>Musa</taxon>
    </lineage>
</organism>
<dbReference type="EMBL" id="CP097507">
    <property type="protein sequence ID" value="URE02463.1"/>
    <property type="molecule type" value="Genomic_DNA"/>
</dbReference>
<accession>A0A9E7FZ94</accession>
<feature type="region of interest" description="Disordered" evidence="1">
    <location>
        <begin position="54"/>
        <end position="92"/>
    </location>
</feature>
<protein>
    <submittedName>
        <fullName evidence="2">Uncharacterized protein</fullName>
    </submittedName>
</protein>
<proteinExistence type="predicted"/>
<keyword evidence="3" id="KW-1185">Reference proteome</keyword>
<dbReference type="AlphaFoldDB" id="A0A9E7FZ94"/>
<evidence type="ECO:0000313" key="2">
    <source>
        <dbReference type="EMBL" id="URE02463.1"/>
    </source>
</evidence>